<evidence type="ECO:0000313" key="1">
    <source>
        <dbReference type="EMBL" id="MBB4043815.1"/>
    </source>
</evidence>
<dbReference type="AlphaFoldDB" id="A0A840D555"/>
<gene>
    <name evidence="1" type="ORF">GGR06_001601</name>
</gene>
<comment type="caution">
    <text evidence="1">The sequence shown here is derived from an EMBL/GenBank/DDBJ whole genome shotgun (WGS) entry which is preliminary data.</text>
</comment>
<dbReference type="RefSeq" id="WP_044161499.1">
    <property type="nucleotide sequence ID" value="NZ_JACIER010000005.1"/>
</dbReference>
<dbReference type="Proteomes" id="UP000560658">
    <property type="component" value="Unassembled WGS sequence"/>
</dbReference>
<name>A0A840D555_9BACE</name>
<accession>A0A840D555</accession>
<evidence type="ECO:0008006" key="3">
    <source>
        <dbReference type="Google" id="ProtNLM"/>
    </source>
</evidence>
<organism evidence="1 2">
    <name type="scientific">Bacteroides reticulotermitis</name>
    <dbReference type="NCBI Taxonomy" id="1133319"/>
    <lineage>
        <taxon>Bacteria</taxon>
        <taxon>Pseudomonadati</taxon>
        <taxon>Bacteroidota</taxon>
        <taxon>Bacteroidia</taxon>
        <taxon>Bacteroidales</taxon>
        <taxon>Bacteroidaceae</taxon>
        <taxon>Bacteroides</taxon>
    </lineage>
</organism>
<protein>
    <recommendedName>
        <fullName evidence="3">DUF3168 domain-containing protein</fullName>
    </recommendedName>
</protein>
<keyword evidence="2" id="KW-1185">Reference proteome</keyword>
<evidence type="ECO:0000313" key="2">
    <source>
        <dbReference type="Proteomes" id="UP000560658"/>
    </source>
</evidence>
<proteinExistence type="predicted"/>
<sequence length="127" mass="14179">MAQAFPRSKVLRYLDSRLSGISKVYTSNRPTATEPAENFIVIDLPGTMLDTGAYFDSALRIDLFQKDRQGGLEATDKLETLMQSVMGLFPIVNKDLRFRAISPRLVAGGSDDKGFHYLMIYATIIID</sequence>
<reference evidence="1" key="1">
    <citation type="submission" date="2020-08" db="EMBL/GenBank/DDBJ databases">
        <title>Genomic Encyclopedia of Type Strains, Phase IV (KMG-IV): sequencing the most valuable type-strain genomes for metagenomic binning, comparative biology and taxonomic classification.</title>
        <authorList>
            <person name="Goeker M."/>
        </authorList>
    </citation>
    <scope>NUCLEOTIDE SEQUENCE [LARGE SCALE GENOMIC DNA]</scope>
    <source>
        <strain evidence="1">DSM 105720</strain>
    </source>
</reference>
<dbReference type="EMBL" id="JACIER010000005">
    <property type="protein sequence ID" value="MBB4043815.1"/>
    <property type="molecule type" value="Genomic_DNA"/>
</dbReference>